<dbReference type="AlphaFoldDB" id="A0A9N9AN82"/>
<evidence type="ECO:0000313" key="4">
    <source>
        <dbReference type="Proteomes" id="UP000789706"/>
    </source>
</evidence>
<comment type="subcellular location">
    <subcellularLocation>
        <location evidence="1">Nucleus</location>
        <location evidence="1">Nucleolus</location>
    </subcellularLocation>
</comment>
<dbReference type="PANTHER" id="PTHR12730:SF0">
    <property type="entry name" value="PROTEIN SDA1 HOMOLOG"/>
    <property type="match status" value="1"/>
</dbReference>
<dbReference type="PANTHER" id="PTHR12730">
    <property type="entry name" value="HSDA/SDA1-RELATED"/>
    <property type="match status" value="1"/>
</dbReference>
<keyword evidence="1" id="KW-0690">Ribosome biogenesis</keyword>
<keyword evidence="1" id="KW-0653">Protein transport</keyword>
<reference evidence="3" key="1">
    <citation type="submission" date="2021-06" db="EMBL/GenBank/DDBJ databases">
        <authorList>
            <person name="Kallberg Y."/>
            <person name="Tangrot J."/>
            <person name="Rosling A."/>
        </authorList>
    </citation>
    <scope>NUCLEOTIDE SEQUENCE</scope>
    <source>
        <strain evidence="3">AZ414A</strain>
    </source>
</reference>
<dbReference type="OrthoDB" id="2196187at2759"/>
<name>A0A9N9AN82_9GLOM</name>
<gene>
    <name evidence="3" type="ORF">DEBURN_LOCUS6509</name>
</gene>
<protein>
    <recommendedName>
        <fullName evidence="1">Protein SDA1</fullName>
    </recommendedName>
</protein>
<dbReference type="EMBL" id="CAJVPK010000676">
    <property type="protein sequence ID" value="CAG8538880.1"/>
    <property type="molecule type" value="Genomic_DNA"/>
</dbReference>
<feature type="domain" description="SDA1 N-terminal" evidence="2">
    <location>
        <begin position="61"/>
        <end position="115"/>
    </location>
</feature>
<evidence type="ECO:0000259" key="2">
    <source>
        <dbReference type="Pfam" id="PF08158"/>
    </source>
</evidence>
<dbReference type="InterPro" id="IPR012977">
    <property type="entry name" value="SDA1_N"/>
</dbReference>
<sequence length="116" mass="13573">MGKRNRILIINLPQLQNLIKRDPLSYREDFLQQYRHLESQLAIFKLKPDEEAEEFGSLITFISQVAQCYPKETSNFPHQLINLLSEQHQILNSNLRKSIAKDLILLRNKDIIPSST</sequence>
<proteinExistence type="inferred from homology"/>
<organism evidence="3 4">
    <name type="scientific">Diversispora eburnea</name>
    <dbReference type="NCBI Taxonomy" id="1213867"/>
    <lineage>
        <taxon>Eukaryota</taxon>
        <taxon>Fungi</taxon>
        <taxon>Fungi incertae sedis</taxon>
        <taxon>Mucoromycota</taxon>
        <taxon>Glomeromycotina</taxon>
        <taxon>Glomeromycetes</taxon>
        <taxon>Diversisporales</taxon>
        <taxon>Diversisporaceae</taxon>
        <taxon>Diversispora</taxon>
    </lineage>
</organism>
<dbReference type="InterPro" id="IPR027312">
    <property type="entry name" value="Sda1"/>
</dbReference>
<dbReference type="Pfam" id="PF08158">
    <property type="entry name" value="SDA1_HEAT"/>
    <property type="match status" value="1"/>
</dbReference>
<evidence type="ECO:0000256" key="1">
    <source>
        <dbReference type="RuleBase" id="RU365057"/>
    </source>
</evidence>
<accession>A0A9N9AN82</accession>
<keyword evidence="4" id="KW-1185">Reference proteome</keyword>
<dbReference type="GO" id="GO:0042273">
    <property type="term" value="P:ribosomal large subunit biogenesis"/>
    <property type="evidence" value="ECO:0007669"/>
    <property type="project" value="UniProtKB-UniRule"/>
</dbReference>
<evidence type="ECO:0000313" key="3">
    <source>
        <dbReference type="EMBL" id="CAG8538880.1"/>
    </source>
</evidence>
<comment type="caution">
    <text evidence="3">The sequence shown here is derived from an EMBL/GenBank/DDBJ whole genome shotgun (WGS) entry which is preliminary data.</text>
</comment>
<keyword evidence="1" id="KW-0539">Nucleus</keyword>
<dbReference type="GO" id="GO:0000055">
    <property type="term" value="P:ribosomal large subunit export from nucleus"/>
    <property type="evidence" value="ECO:0007669"/>
    <property type="project" value="UniProtKB-UniRule"/>
</dbReference>
<dbReference type="GO" id="GO:0015031">
    <property type="term" value="P:protein transport"/>
    <property type="evidence" value="ECO:0007669"/>
    <property type="project" value="UniProtKB-KW"/>
</dbReference>
<keyword evidence="1" id="KW-0813">Transport</keyword>
<comment type="similarity">
    <text evidence="1">Belongs to the SDA1 family.</text>
</comment>
<comment type="function">
    <text evidence="1">Required for 60S pre-ribosomal subunits export to the cytoplasm.</text>
</comment>
<dbReference type="Proteomes" id="UP000789706">
    <property type="component" value="Unassembled WGS sequence"/>
</dbReference>
<dbReference type="GO" id="GO:0005730">
    <property type="term" value="C:nucleolus"/>
    <property type="evidence" value="ECO:0007669"/>
    <property type="project" value="UniProtKB-SubCell"/>
</dbReference>